<dbReference type="AlphaFoldDB" id="A0A3M7T5R8"/>
<name>A0A3M7T5R8_BRAPC</name>
<dbReference type="Proteomes" id="UP000276133">
    <property type="component" value="Unassembled WGS sequence"/>
</dbReference>
<evidence type="ECO:0000313" key="2">
    <source>
        <dbReference type="Proteomes" id="UP000276133"/>
    </source>
</evidence>
<accession>A0A3M7T5R8</accession>
<evidence type="ECO:0000313" key="1">
    <source>
        <dbReference type="EMBL" id="RNA43321.1"/>
    </source>
</evidence>
<organism evidence="1 2">
    <name type="scientific">Brachionus plicatilis</name>
    <name type="common">Marine rotifer</name>
    <name type="synonym">Brachionus muelleri</name>
    <dbReference type="NCBI Taxonomy" id="10195"/>
    <lineage>
        <taxon>Eukaryota</taxon>
        <taxon>Metazoa</taxon>
        <taxon>Spiralia</taxon>
        <taxon>Gnathifera</taxon>
        <taxon>Rotifera</taxon>
        <taxon>Eurotatoria</taxon>
        <taxon>Monogononta</taxon>
        <taxon>Pseudotrocha</taxon>
        <taxon>Ploima</taxon>
        <taxon>Brachionidae</taxon>
        <taxon>Brachionus</taxon>
    </lineage>
</organism>
<proteinExistence type="predicted"/>
<comment type="caution">
    <text evidence="1">The sequence shown here is derived from an EMBL/GenBank/DDBJ whole genome shotgun (WGS) entry which is preliminary data.</text>
</comment>
<keyword evidence="2" id="KW-1185">Reference proteome</keyword>
<dbReference type="EMBL" id="REGN01000239">
    <property type="protein sequence ID" value="RNA43321.1"/>
    <property type="molecule type" value="Genomic_DNA"/>
</dbReference>
<protein>
    <submittedName>
        <fullName evidence="1">Uncharacterized protein</fullName>
    </submittedName>
</protein>
<gene>
    <name evidence="1" type="ORF">BpHYR1_009612</name>
</gene>
<sequence length="85" mass="9852">MIHFGFAPLLKNLNQFTALMTFIRDELPRLRENGSSTKTDGVKNYFFNLFFSICFETIKSGFFKIVKIHMRLKPIKSNASFAPLD</sequence>
<reference evidence="1 2" key="1">
    <citation type="journal article" date="2018" name="Sci. Rep.">
        <title>Genomic signatures of local adaptation to the degree of environmental predictability in rotifers.</title>
        <authorList>
            <person name="Franch-Gras L."/>
            <person name="Hahn C."/>
            <person name="Garcia-Roger E.M."/>
            <person name="Carmona M.J."/>
            <person name="Serra M."/>
            <person name="Gomez A."/>
        </authorList>
    </citation>
    <scope>NUCLEOTIDE SEQUENCE [LARGE SCALE GENOMIC DNA]</scope>
    <source>
        <strain evidence="1">HYR1</strain>
    </source>
</reference>